<accession>A0A316YVA9</accession>
<dbReference type="InterPro" id="IPR036318">
    <property type="entry name" value="FAD-bd_PCMH-like_sf"/>
</dbReference>
<sequence length="594" mass="67012">MSFQGPIKISPRLQEQAERAREINEANKTVEPISGPRSVALPPDYTEERFYAAAATLRKLIGNENVDIVDQPLNDGWYLQHPKTHDAFQVLDQDDFVASCVARPRHTEDVQAIVRWANEYLIPLWPISIGRNLGYGGAGPRVRGSVVIDMGHHMNRILEVNEREASCLVEPGVTYYNLYDCLQAQGSSLWIDTPDLPGGSVMGNALDRGVGYTPYGDHWGKHCGLEVVLPDGSLMRTGMGAVDGANTWQSFQHGFGPSVDGLFSQANNGIVTKMGMWLMPSPKSMQAYQISFKREEDLGAVCEALRPLMVRGVLGNVPSLRHVLQEAALHGNQRTYYKGPGPIDEETTEKIAERFGGYWFLYGCLYSDEDSCDHLVDVVRDAFTHIPGSAFYKSDDTPEDSYIRTRIQIFSGQPNLRELGWVNWVPDGAHLFFAPISPITAKDAEKQFKMVKERHRQYGFDCFSTFCVGPREMHHICCIIYNKADPKHKWGAYRMLRDMIRDAGKEGYGEYRTHISCFDEVMKVYGWNNNAFLKFNETIKDALDPNSIIAPGKSGIWGRRFRGKGWELWGDETRSVPAERDGSLSRRINIEERL</sequence>
<evidence type="ECO:0000256" key="2">
    <source>
        <dbReference type="ARBA" id="ARBA00022827"/>
    </source>
</evidence>
<keyword evidence="2" id="KW-0274">FAD</keyword>
<keyword evidence="1" id="KW-0285">Flavoprotein</keyword>
<dbReference type="GO" id="GO:0071949">
    <property type="term" value="F:FAD binding"/>
    <property type="evidence" value="ECO:0007669"/>
    <property type="project" value="InterPro"/>
</dbReference>
<reference evidence="4" key="1">
    <citation type="journal article" date="2018" name="Mol. Biol. Evol.">
        <title>Broad Genomic Sampling Reveals a Smut Pathogenic Ancestry of the Fungal Clade Ustilaginomycotina.</title>
        <authorList>
            <person name="Kijpornyongpan T."/>
            <person name="Mondo S.J."/>
            <person name="Barry K."/>
            <person name="Sandor L."/>
            <person name="Lee J."/>
            <person name="Lipzen A."/>
            <person name="Pangilinan J."/>
            <person name="LaButti K."/>
            <person name="Hainaut M."/>
            <person name="Henrissat B."/>
            <person name="Grigoriev I.V."/>
            <person name="Spatafora J.W."/>
            <person name="Aime M.C."/>
        </authorList>
    </citation>
    <scope>NUCLEOTIDE SEQUENCE [LARGE SCALE GENOMIC DNA]</scope>
    <source>
        <strain evidence="4">MCA 4198</strain>
    </source>
</reference>
<evidence type="ECO:0000313" key="5">
    <source>
        <dbReference type="Proteomes" id="UP000245768"/>
    </source>
</evidence>
<dbReference type="InterPro" id="IPR016170">
    <property type="entry name" value="Cytok_DH_C_sf"/>
</dbReference>
<dbReference type="Gene3D" id="3.30.465.10">
    <property type="match status" value="1"/>
</dbReference>
<evidence type="ECO:0000256" key="1">
    <source>
        <dbReference type="ARBA" id="ARBA00022630"/>
    </source>
</evidence>
<protein>
    <submittedName>
        <fullName evidence="4">Glycolate oxidase</fullName>
    </submittedName>
</protein>
<dbReference type="GeneID" id="37045912"/>
<dbReference type="OrthoDB" id="5332616at2759"/>
<dbReference type="InterPro" id="IPR006094">
    <property type="entry name" value="Oxid_FAD_bind_N"/>
</dbReference>
<dbReference type="InterPro" id="IPR016167">
    <property type="entry name" value="FAD-bd_PCMH_sub1"/>
</dbReference>
<dbReference type="InParanoid" id="A0A316YVA9"/>
<dbReference type="SUPFAM" id="SSF56176">
    <property type="entry name" value="FAD-binding/transporter-associated domain-like"/>
    <property type="match status" value="1"/>
</dbReference>
<dbReference type="PANTHER" id="PTHR11748">
    <property type="entry name" value="D-LACTATE DEHYDROGENASE"/>
    <property type="match status" value="1"/>
</dbReference>
<name>A0A316YVA9_9BASI</name>
<dbReference type="GO" id="GO:0008720">
    <property type="term" value="F:D-lactate dehydrogenase (NAD+) activity"/>
    <property type="evidence" value="ECO:0007669"/>
    <property type="project" value="TreeGrafter"/>
</dbReference>
<dbReference type="SUPFAM" id="SSF55103">
    <property type="entry name" value="FAD-linked oxidases, C-terminal domain"/>
    <property type="match status" value="1"/>
</dbReference>
<evidence type="ECO:0000259" key="3">
    <source>
        <dbReference type="PROSITE" id="PS51387"/>
    </source>
</evidence>
<dbReference type="GO" id="GO:0004458">
    <property type="term" value="F:D-lactate dehydrogenase (cytochrome) activity"/>
    <property type="evidence" value="ECO:0007669"/>
    <property type="project" value="TreeGrafter"/>
</dbReference>
<proteinExistence type="predicted"/>
<dbReference type="PANTHER" id="PTHR11748:SF114">
    <property type="entry name" value="ARYL-ALCOHOL OXIDASE VANILLYL-ALCOHOL OXIDASE (AFU_ORTHOLOGUE AFUA_3G09500)-RELATED"/>
    <property type="match status" value="1"/>
</dbReference>
<dbReference type="Gene3D" id="3.40.462.10">
    <property type="entry name" value="FAD-linked oxidases, C-terminal domain"/>
    <property type="match status" value="1"/>
</dbReference>
<keyword evidence="5" id="KW-1185">Reference proteome</keyword>
<dbReference type="InterPro" id="IPR016166">
    <property type="entry name" value="FAD-bd_PCMH"/>
</dbReference>
<dbReference type="Gene3D" id="3.30.43.10">
    <property type="entry name" value="Uridine Diphospho-n-acetylenolpyruvylglucosamine Reductase, domain 2"/>
    <property type="match status" value="1"/>
</dbReference>
<dbReference type="InterPro" id="IPR016169">
    <property type="entry name" value="FAD-bd_PCMH_sub2"/>
</dbReference>
<dbReference type="InterPro" id="IPR016164">
    <property type="entry name" value="FAD-linked_Oxase-like_C"/>
</dbReference>
<dbReference type="STRING" id="215250.A0A316YVA9"/>
<dbReference type="GO" id="GO:1903457">
    <property type="term" value="P:lactate catabolic process"/>
    <property type="evidence" value="ECO:0007669"/>
    <property type="project" value="TreeGrafter"/>
</dbReference>
<dbReference type="RefSeq" id="XP_025379776.1">
    <property type="nucleotide sequence ID" value="XM_025523996.1"/>
</dbReference>
<organism evidence="4 5">
    <name type="scientific">Acaromyces ingoldii</name>
    <dbReference type="NCBI Taxonomy" id="215250"/>
    <lineage>
        <taxon>Eukaryota</taxon>
        <taxon>Fungi</taxon>
        <taxon>Dikarya</taxon>
        <taxon>Basidiomycota</taxon>
        <taxon>Ustilaginomycotina</taxon>
        <taxon>Exobasidiomycetes</taxon>
        <taxon>Exobasidiales</taxon>
        <taxon>Cryptobasidiaceae</taxon>
        <taxon>Acaromyces</taxon>
    </lineage>
</organism>
<dbReference type="InterPro" id="IPR016171">
    <property type="entry name" value="Vanillyl_alc_oxidase_C-sub2"/>
</dbReference>
<dbReference type="GO" id="GO:0005739">
    <property type="term" value="C:mitochondrion"/>
    <property type="evidence" value="ECO:0007669"/>
    <property type="project" value="TreeGrafter"/>
</dbReference>
<dbReference type="Proteomes" id="UP000245768">
    <property type="component" value="Unassembled WGS sequence"/>
</dbReference>
<dbReference type="PROSITE" id="PS51387">
    <property type="entry name" value="FAD_PCMH"/>
    <property type="match status" value="1"/>
</dbReference>
<feature type="domain" description="FAD-binding PCMH-type" evidence="3">
    <location>
        <begin position="94"/>
        <end position="281"/>
    </location>
</feature>
<dbReference type="AlphaFoldDB" id="A0A316YVA9"/>
<dbReference type="Pfam" id="PF01565">
    <property type="entry name" value="FAD_binding_4"/>
    <property type="match status" value="1"/>
</dbReference>
<dbReference type="Gene3D" id="1.10.45.10">
    <property type="entry name" value="Vanillyl-alcohol Oxidase, Chain A, domain 4"/>
    <property type="match status" value="1"/>
</dbReference>
<gene>
    <name evidence="4" type="ORF">FA10DRAFT_285438</name>
</gene>
<evidence type="ECO:0000313" key="4">
    <source>
        <dbReference type="EMBL" id="PWN92578.1"/>
    </source>
</evidence>
<dbReference type="EMBL" id="KZ819635">
    <property type="protein sequence ID" value="PWN92578.1"/>
    <property type="molecule type" value="Genomic_DNA"/>
</dbReference>